<sequence length="66" mass="7706">MQQRLRYRTPTSPNSDRSQPPNFKRSQFQLIPKVRSLTTLILNNRSPTSPNSDSYGALRYRTQPQL</sequence>
<accession>A0ABR8C475</accession>
<dbReference type="Proteomes" id="UP000606721">
    <property type="component" value="Unassembled WGS sequence"/>
</dbReference>
<gene>
    <name evidence="2" type="ORF">H6F99_20645</name>
</gene>
<name>A0ABR8C475_APHFL</name>
<dbReference type="EMBL" id="JACJQT010000066">
    <property type="protein sequence ID" value="MBD2280594.1"/>
    <property type="molecule type" value="Genomic_DNA"/>
</dbReference>
<feature type="compositionally biased region" description="Polar residues" evidence="1">
    <location>
        <begin position="41"/>
        <end position="54"/>
    </location>
</feature>
<keyword evidence="3" id="KW-1185">Reference proteome</keyword>
<dbReference type="RefSeq" id="WP_190384074.1">
    <property type="nucleotide sequence ID" value="NZ_JACJQT010000066.1"/>
</dbReference>
<protein>
    <submittedName>
        <fullName evidence="2">Uncharacterized protein</fullName>
    </submittedName>
</protein>
<organism evidence="2 3">
    <name type="scientific">Aphanizomenon flos-aquae FACHB-1040</name>
    <dbReference type="NCBI Taxonomy" id="2692887"/>
    <lineage>
        <taxon>Bacteria</taxon>
        <taxon>Bacillati</taxon>
        <taxon>Cyanobacteriota</taxon>
        <taxon>Cyanophyceae</taxon>
        <taxon>Nostocales</taxon>
        <taxon>Aphanizomenonaceae</taxon>
        <taxon>Aphanizomenon</taxon>
    </lineage>
</organism>
<feature type="region of interest" description="Disordered" evidence="1">
    <location>
        <begin position="1"/>
        <end position="28"/>
    </location>
</feature>
<reference evidence="2 3" key="1">
    <citation type="journal article" date="2020" name="ISME J.">
        <title>Comparative genomics reveals insights into cyanobacterial evolution and habitat adaptation.</title>
        <authorList>
            <person name="Chen M.Y."/>
            <person name="Teng W.K."/>
            <person name="Zhao L."/>
            <person name="Hu C.X."/>
            <person name="Zhou Y.K."/>
            <person name="Han B.P."/>
            <person name="Song L.R."/>
            <person name="Shu W.S."/>
        </authorList>
    </citation>
    <scope>NUCLEOTIDE SEQUENCE [LARGE SCALE GENOMIC DNA]</scope>
    <source>
        <strain evidence="2 3">FACHB-1040</strain>
    </source>
</reference>
<feature type="region of interest" description="Disordered" evidence="1">
    <location>
        <begin position="41"/>
        <end position="66"/>
    </location>
</feature>
<evidence type="ECO:0000256" key="1">
    <source>
        <dbReference type="SAM" id="MobiDB-lite"/>
    </source>
</evidence>
<evidence type="ECO:0000313" key="3">
    <source>
        <dbReference type="Proteomes" id="UP000606721"/>
    </source>
</evidence>
<comment type="caution">
    <text evidence="2">The sequence shown here is derived from an EMBL/GenBank/DDBJ whole genome shotgun (WGS) entry which is preliminary data.</text>
</comment>
<evidence type="ECO:0000313" key="2">
    <source>
        <dbReference type="EMBL" id="MBD2280594.1"/>
    </source>
</evidence>
<proteinExistence type="predicted"/>